<feature type="non-terminal residue" evidence="1">
    <location>
        <position position="29"/>
    </location>
</feature>
<dbReference type="Proteomes" id="UP000188268">
    <property type="component" value="Unassembled WGS sequence"/>
</dbReference>
<evidence type="ECO:0000313" key="1">
    <source>
        <dbReference type="EMBL" id="OMP12183.1"/>
    </source>
</evidence>
<name>A0A1R3KYJ4_COCAP</name>
<keyword evidence="2" id="KW-1185">Reference proteome</keyword>
<gene>
    <name evidence="1" type="ORF">CCACVL1_00088</name>
</gene>
<dbReference type="EMBL" id="AWWV01000314">
    <property type="protein sequence ID" value="OMP12183.1"/>
    <property type="molecule type" value="Genomic_DNA"/>
</dbReference>
<protein>
    <submittedName>
        <fullName evidence="1">Uncharacterized protein</fullName>
    </submittedName>
</protein>
<comment type="caution">
    <text evidence="1">The sequence shown here is derived from an EMBL/GenBank/DDBJ whole genome shotgun (WGS) entry which is preliminary data.</text>
</comment>
<accession>A0A1R3KYJ4</accession>
<evidence type="ECO:0000313" key="2">
    <source>
        <dbReference type="Proteomes" id="UP000188268"/>
    </source>
</evidence>
<dbReference type="Gramene" id="OMP12183">
    <property type="protein sequence ID" value="OMP12183"/>
    <property type="gene ID" value="CCACVL1_00088"/>
</dbReference>
<proteinExistence type="predicted"/>
<organism evidence="1 2">
    <name type="scientific">Corchorus capsularis</name>
    <name type="common">Jute</name>
    <dbReference type="NCBI Taxonomy" id="210143"/>
    <lineage>
        <taxon>Eukaryota</taxon>
        <taxon>Viridiplantae</taxon>
        <taxon>Streptophyta</taxon>
        <taxon>Embryophyta</taxon>
        <taxon>Tracheophyta</taxon>
        <taxon>Spermatophyta</taxon>
        <taxon>Magnoliopsida</taxon>
        <taxon>eudicotyledons</taxon>
        <taxon>Gunneridae</taxon>
        <taxon>Pentapetalae</taxon>
        <taxon>rosids</taxon>
        <taxon>malvids</taxon>
        <taxon>Malvales</taxon>
        <taxon>Malvaceae</taxon>
        <taxon>Grewioideae</taxon>
        <taxon>Apeibeae</taxon>
        <taxon>Corchorus</taxon>
    </lineage>
</organism>
<sequence length="29" mass="3454">MEEGIRWLLEEWNREMQATMNDLASSNAQ</sequence>
<dbReference type="AlphaFoldDB" id="A0A1R3KYJ4"/>
<reference evidence="1 2" key="1">
    <citation type="submission" date="2013-09" db="EMBL/GenBank/DDBJ databases">
        <title>Corchorus capsularis genome sequencing.</title>
        <authorList>
            <person name="Alam M."/>
            <person name="Haque M.S."/>
            <person name="Islam M.S."/>
            <person name="Emdad E.M."/>
            <person name="Islam M.M."/>
            <person name="Ahmed B."/>
            <person name="Halim A."/>
            <person name="Hossen Q.M.M."/>
            <person name="Hossain M.Z."/>
            <person name="Ahmed R."/>
            <person name="Khan M.M."/>
            <person name="Islam R."/>
            <person name="Rashid M.M."/>
            <person name="Khan S.A."/>
            <person name="Rahman M.S."/>
            <person name="Alam M."/>
        </authorList>
    </citation>
    <scope>NUCLEOTIDE SEQUENCE [LARGE SCALE GENOMIC DNA]</scope>
    <source>
        <strain evidence="2">cv. CVL-1</strain>
        <tissue evidence="1">Whole seedling</tissue>
    </source>
</reference>